<dbReference type="RefSeq" id="WP_179490575.1">
    <property type="nucleotide sequence ID" value="NZ_JACCBV010000001.1"/>
</dbReference>
<dbReference type="AlphaFoldDB" id="A0A7Y9GQ58"/>
<gene>
    <name evidence="2" type="ORF">BJ991_002562</name>
</gene>
<evidence type="ECO:0000259" key="1">
    <source>
        <dbReference type="Pfam" id="PF13577"/>
    </source>
</evidence>
<dbReference type="Gene3D" id="3.10.450.50">
    <property type="match status" value="1"/>
</dbReference>
<name>A0A7Y9GQ58_9MICO</name>
<dbReference type="InterPro" id="IPR032710">
    <property type="entry name" value="NTF2-like_dom_sf"/>
</dbReference>
<organism evidence="2 3">
    <name type="scientific">Microbacterium immunditiarum</name>
    <dbReference type="NCBI Taxonomy" id="337480"/>
    <lineage>
        <taxon>Bacteria</taxon>
        <taxon>Bacillati</taxon>
        <taxon>Actinomycetota</taxon>
        <taxon>Actinomycetes</taxon>
        <taxon>Micrococcales</taxon>
        <taxon>Microbacteriaceae</taxon>
        <taxon>Microbacterium</taxon>
    </lineage>
</organism>
<evidence type="ECO:0000313" key="3">
    <source>
        <dbReference type="Proteomes" id="UP000576969"/>
    </source>
</evidence>
<proteinExistence type="predicted"/>
<reference evidence="2 3" key="1">
    <citation type="submission" date="2020-07" db="EMBL/GenBank/DDBJ databases">
        <title>Sequencing the genomes of 1000 actinobacteria strains.</title>
        <authorList>
            <person name="Klenk H.-P."/>
        </authorList>
    </citation>
    <scope>NUCLEOTIDE SEQUENCE [LARGE SCALE GENOMIC DNA]</scope>
    <source>
        <strain evidence="2 3">DSM 24662</strain>
    </source>
</reference>
<feature type="domain" description="SnoaL-like" evidence="1">
    <location>
        <begin position="6"/>
        <end position="122"/>
    </location>
</feature>
<keyword evidence="3" id="KW-1185">Reference proteome</keyword>
<comment type="caution">
    <text evidence="2">The sequence shown here is derived from an EMBL/GenBank/DDBJ whole genome shotgun (WGS) entry which is preliminary data.</text>
</comment>
<dbReference type="Proteomes" id="UP000576969">
    <property type="component" value="Unassembled WGS sequence"/>
</dbReference>
<accession>A0A7Y9GQ58</accession>
<dbReference type="EMBL" id="JACCBV010000001">
    <property type="protein sequence ID" value="NYE20534.1"/>
    <property type="molecule type" value="Genomic_DNA"/>
</dbReference>
<evidence type="ECO:0000313" key="2">
    <source>
        <dbReference type="EMBL" id="NYE20534.1"/>
    </source>
</evidence>
<dbReference type="InterPro" id="IPR037401">
    <property type="entry name" value="SnoaL-like"/>
</dbReference>
<sequence>MALSTDDIVEIQQLQALYGHAVDAEDPALLARVFSTDAVFDGRGAGPNSYKEGLEAICAWFAKGKPPHPLVHSMTNVWVYEAEDGVRVKAKWFVHTHDGTFWLGDYDDLMHRTEEGWRIKHRVATVRDPRRA</sequence>
<dbReference type="SUPFAM" id="SSF54427">
    <property type="entry name" value="NTF2-like"/>
    <property type="match status" value="1"/>
</dbReference>
<dbReference type="Pfam" id="PF13577">
    <property type="entry name" value="SnoaL_4"/>
    <property type="match status" value="1"/>
</dbReference>
<protein>
    <recommendedName>
        <fullName evidence="1">SnoaL-like domain-containing protein</fullName>
    </recommendedName>
</protein>